<dbReference type="PANTHER" id="PTHR23427">
    <property type="entry name" value="SURFEIT LOCUS PROTEIN"/>
    <property type="match status" value="1"/>
</dbReference>
<evidence type="ECO:0000313" key="8">
    <source>
        <dbReference type="Proteomes" id="UP000310065"/>
    </source>
</evidence>
<dbReference type="Pfam" id="PF02104">
    <property type="entry name" value="SURF1"/>
    <property type="match status" value="1"/>
</dbReference>
<dbReference type="PANTHER" id="PTHR23427:SF2">
    <property type="entry name" value="SURFEIT LOCUS PROTEIN 1"/>
    <property type="match status" value="1"/>
</dbReference>
<dbReference type="EMBL" id="CP040558">
    <property type="protein sequence ID" value="QCU75619.1"/>
    <property type="molecule type" value="Genomic_DNA"/>
</dbReference>
<protein>
    <recommendedName>
        <fullName evidence="6">SURF1-like protein</fullName>
    </recommendedName>
</protein>
<comment type="similarity">
    <text evidence="2 6">Belongs to the SURF1 family.</text>
</comment>
<sequence>MQLVLWHKQKLSSLITLCMVVVVVLVCVRLGFWQLERGEQKQQQLTAIAKQQTRGVMSWSQLLNLPDSWNKTGVLVELKGRFVQNQYWLLDNQVYNGQVGYDLLALLKPESEEKVILVNLGWVKAPISRDTLPKIALPTGVFILKAQIKENNLSSFTLEDKTTNNDLPTRIQSIDLNMLSTQSQQSLINFMAYRQGTGDEIATPHYEAVVMSPQKHNAYAVQWFLIAVACAVVAIFASKKRTHNEK</sequence>
<evidence type="ECO:0000256" key="1">
    <source>
        <dbReference type="ARBA" id="ARBA00004370"/>
    </source>
</evidence>
<gene>
    <name evidence="7" type="ORF">FFU37_14625</name>
</gene>
<feature type="transmembrane region" description="Helical" evidence="6">
    <location>
        <begin position="219"/>
        <end position="237"/>
    </location>
</feature>
<dbReference type="InterPro" id="IPR045214">
    <property type="entry name" value="Surf1/Surf4"/>
</dbReference>
<keyword evidence="6" id="KW-1003">Cell membrane</keyword>
<keyword evidence="3 6" id="KW-0812">Transmembrane</keyword>
<evidence type="ECO:0000256" key="5">
    <source>
        <dbReference type="ARBA" id="ARBA00023136"/>
    </source>
</evidence>
<dbReference type="Proteomes" id="UP000310065">
    <property type="component" value="Chromosome L1"/>
</dbReference>
<dbReference type="CDD" id="cd06662">
    <property type="entry name" value="SURF1"/>
    <property type="match status" value="1"/>
</dbReference>
<dbReference type="GeneID" id="88776895"/>
<evidence type="ECO:0000256" key="3">
    <source>
        <dbReference type="ARBA" id="ARBA00022692"/>
    </source>
</evidence>
<reference evidence="7 8" key="1">
    <citation type="submission" date="2019-05" db="EMBL/GenBank/DDBJ databases">
        <title>Complete genome sequence of Pseudoalteromonas sp. 16-SW-7(T) isolated from the Okhotsk Sea, Russia.</title>
        <authorList>
            <person name="Nguyen T.H."/>
            <person name="Nedashkovskaya O.I."/>
            <person name="Kim S.-G."/>
        </authorList>
    </citation>
    <scope>NUCLEOTIDE SEQUENCE [LARGE SCALE GENOMIC DNA]</scope>
    <source>
        <strain evidence="7 8">16-SW-7</strain>
    </source>
</reference>
<dbReference type="GO" id="GO:0005886">
    <property type="term" value="C:plasma membrane"/>
    <property type="evidence" value="ECO:0007669"/>
    <property type="project" value="UniProtKB-SubCell"/>
</dbReference>
<keyword evidence="4 6" id="KW-1133">Transmembrane helix</keyword>
<dbReference type="RefSeq" id="WP_138489790.1">
    <property type="nucleotide sequence ID" value="NZ_CP040558.1"/>
</dbReference>
<evidence type="ECO:0000256" key="4">
    <source>
        <dbReference type="ARBA" id="ARBA00022989"/>
    </source>
</evidence>
<feature type="transmembrane region" description="Helical" evidence="6">
    <location>
        <begin position="12"/>
        <end position="33"/>
    </location>
</feature>
<evidence type="ECO:0000256" key="6">
    <source>
        <dbReference type="RuleBase" id="RU363076"/>
    </source>
</evidence>
<keyword evidence="5 6" id="KW-0472">Membrane</keyword>
<evidence type="ECO:0000313" key="7">
    <source>
        <dbReference type="EMBL" id="QCU75619.1"/>
    </source>
</evidence>
<dbReference type="PROSITE" id="PS50895">
    <property type="entry name" value="SURF1"/>
    <property type="match status" value="1"/>
</dbReference>
<dbReference type="AlphaFoldDB" id="A0A4P9J4D3"/>
<evidence type="ECO:0000256" key="2">
    <source>
        <dbReference type="ARBA" id="ARBA00007165"/>
    </source>
</evidence>
<dbReference type="KEGG" id="pdv:FFU37_14625"/>
<comment type="subcellular location">
    <subcellularLocation>
        <location evidence="6">Cell membrane</location>
        <topology evidence="6">Multi-pass membrane protein</topology>
    </subcellularLocation>
    <subcellularLocation>
        <location evidence="1">Membrane</location>
    </subcellularLocation>
</comment>
<organism evidence="7 8">
    <name type="scientific">Pseudoalteromonas distincta</name>
    <dbReference type="NCBI Taxonomy" id="77608"/>
    <lineage>
        <taxon>Bacteria</taxon>
        <taxon>Pseudomonadati</taxon>
        <taxon>Pseudomonadota</taxon>
        <taxon>Gammaproteobacteria</taxon>
        <taxon>Alteromonadales</taxon>
        <taxon>Pseudoalteromonadaceae</taxon>
        <taxon>Pseudoalteromonas</taxon>
    </lineage>
</organism>
<accession>A0A4P9J4D3</accession>
<proteinExistence type="inferred from homology"/>
<dbReference type="InterPro" id="IPR002994">
    <property type="entry name" value="Surf1/Shy1"/>
</dbReference>
<name>A0A4P9J4D3_9GAMM</name>